<dbReference type="Gene3D" id="3.30.200.100">
    <property type="entry name" value="MucB/RseB, C-terminal domain"/>
    <property type="match status" value="1"/>
</dbReference>
<evidence type="ECO:0000256" key="1">
    <source>
        <dbReference type="SAM" id="SignalP"/>
    </source>
</evidence>
<dbReference type="InterPro" id="IPR005588">
    <property type="entry name" value="MucB_RseB"/>
</dbReference>
<evidence type="ECO:0000313" key="4">
    <source>
        <dbReference type="Proteomes" id="UP000733611"/>
    </source>
</evidence>
<feature type="signal peptide" evidence="1">
    <location>
        <begin position="1"/>
        <end position="22"/>
    </location>
</feature>
<dbReference type="Proteomes" id="UP000733611">
    <property type="component" value="Unassembled WGS sequence"/>
</dbReference>
<feature type="domain" description="MucB/RseB N-terminal" evidence="2">
    <location>
        <begin position="135"/>
        <end position="280"/>
    </location>
</feature>
<dbReference type="Gene3D" id="2.50.20.10">
    <property type="entry name" value="Lipoprotein localisation LolA/LolB/LppX"/>
    <property type="match status" value="1"/>
</dbReference>
<reference evidence="3" key="1">
    <citation type="journal article" date="2021" name="PeerJ">
        <title>Extensive microbial diversity within the chicken gut microbiome revealed by metagenomics and culture.</title>
        <authorList>
            <person name="Gilroy R."/>
            <person name="Ravi A."/>
            <person name="Getino M."/>
            <person name="Pursley I."/>
            <person name="Horton D.L."/>
            <person name="Alikhan N.F."/>
            <person name="Baker D."/>
            <person name="Gharbi K."/>
            <person name="Hall N."/>
            <person name="Watson M."/>
            <person name="Adriaenssens E.M."/>
            <person name="Foster-Nyarko E."/>
            <person name="Jarju S."/>
            <person name="Secka A."/>
            <person name="Antonio M."/>
            <person name="Oren A."/>
            <person name="Chaudhuri R.R."/>
            <person name="La Ragione R."/>
            <person name="Hildebrand F."/>
            <person name="Pallen M.J."/>
        </authorList>
    </citation>
    <scope>NUCLEOTIDE SEQUENCE</scope>
    <source>
        <strain evidence="3">378</strain>
    </source>
</reference>
<evidence type="ECO:0000259" key="2">
    <source>
        <dbReference type="Pfam" id="PF03888"/>
    </source>
</evidence>
<name>A0A948TEM5_9GAMM</name>
<accession>A0A948TEM5</accession>
<evidence type="ECO:0000313" key="3">
    <source>
        <dbReference type="EMBL" id="MBU3843317.1"/>
    </source>
</evidence>
<dbReference type="AlphaFoldDB" id="A0A948TEM5"/>
<dbReference type="PANTHER" id="PTHR38782:SF1">
    <property type="entry name" value="SIGMA-E FACTOR REGULATORY PROTEIN RSEB"/>
    <property type="match status" value="1"/>
</dbReference>
<dbReference type="Pfam" id="PF03888">
    <property type="entry name" value="MucB_RseB"/>
    <property type="match status" value="1"/>
</dbReference>
<protein>
    <recommendedName>
        <fullName evidence="2">MucB/RseB N-terminal domain-containing protein</fullName>
    </recommendedName>
</protein>
<dbReference type="EMBL" id="JAHLFE010000010">
    <property type="protein sequence ID" value="MBU3843317.1"/>
    <property type="molecule type" value="Genomic_DNA"/>
</dbReference>
<sequence length="489" mass="52030">MICTFCQRFVFTISMTAMFVTGASLQVALSAEGTVNSSAAAASSAPDASLGGASGFGLVESYDHATSALKEQQATQPEGRESLAPDAATLSEFAVNTTPNTSGMQPVNGDADSAIMACINSFNETRERILTTNTQSVILHSNANGISPFIVLQILGSNGSHYVLWQNLNGDIRGYALRNGEGFDYANSANTPLPLAWHPTLIWDHLFGSTKELKNYSCVLTGRTRVMGKRVSLLRLIPQEGLRYSFLLAKEDESDFPVELSVIDPKGVVLSRLTTMDSRIIAGGDFPIHDLVFDRIAESQANGTLTSEGLIGNSVTNPAYASSGSGNGSGQSLSALADDKVQVPSPTANATSETEVPERLNLVLPAPTASAGATMATGSAGTGSNMARTAAELKASNLKVWPELNIPQVYTIIGEGHFTQGGQQCIYQEFSDGLTSFRVYRNQRSSSFYPVLTNGTISIVRKNTLHHEYAVVGEVPVALAEFVLTKIKE</sequence>
<gene>
    <name evidence="3" type="ORF">H9847_00360</name>
</gene>
<feature type="chain" id="PRO_5037536082" description="MucB/RseB N-terminal domain-containing protein" evidence="1">
    <location>
        <begin position="23"/>
        <end position="489"/>
    </location>
</feature>
<dbReference type="InterPro" id="IPR038484">
    <property type="entry name" value="MucB/RseB_C_sf"/>
</dbReference>
<proteinExistence type="predicted"/>
<dbReference type="PANTHER" id="PTHR38782">
    <property type="match status" value="1"/>
</dbReference>
<keyword evidence="1" id="KW-0732">Signal</keyword>
<reference evidence="3" key="2">
    <citation type="submission" date="2021-04" db="EMBL/GenBank/DDBJ databases">
        <authorList>
            <person name="Gilroy R."/>
        </authorList>
    </citation>
    <scope>NUCLEOTIDE SEQUENCE</scope>
    <source>
        <strain evidence="3">378</strain>
    </source>
</reference>
<dbReference type="GO" id="GO:0030288">
    <property type="term" value="C:outer membrane-bounded periplasmic space"/>
    <property type="evidence" value="ECO:0007669"/>
    <property type="project" value="TreeGrafter"/>
</dbReference>
<dbReference type="GO" id="GO:0045152">
    <property type="term" value="F:antisigma factor binding"/>
    <property type="evidence" value="ECO:0007669"/>
    <property type="project" value="TreeGrafter"/>
</dbReference>
<dbReference type="GO" id="GO:0032885">
    <property type="term" value="P:regulation of polysaccharide biosynthetic process"/>
    <property type="evidence" value="ECO:0007669"/>
    <property type="project" value="TreeGrafter"/>
</dbReference>
<dbReference type="InterPro" id="IPR033434">
    <property type="entry name" value="MucB/RseB_N"/>
</dbReference>
<organism evidence="3 4">
    <name type="scientific">Candidatus Anaerobiospirillum pullicola</name>
    <dbReference type="NCBI Taxonomy" id="2838451"/>
    <lineage>
        <taxon>Bacteria</taxon>
        <taxon>Pseudomonadati</taxon>
        <taxon>Pseudomonadota</taxon>
        <taxon>Gammaproteobacteria</taxon>
        <taxon>Aeromonadales</taxon>
        <taxon>Succinivibrionaceae</taxon>
        <taxon>Anaerobiospirillum</taxon>
    </lineage>
</organism>
<comment type="caution">
    <text evidence="3">The sequence shown here is derived from an EMBL/GenBank/DDBJ whole genome shotgun (WGS) entry which is preliminary data.</text>
</comment>